<evidence type="ECO:0000256" key="2">
    <source>
        <dbReference type="ARBA" id="ARBA00022481"/>
    </source>
</evidence>
<name>A0A0J5M7I7_PLUGE</name>
<dbReference type="FunFam" id="1.10.287.950:FF:000001">
    <property type="entry name" value="Methyl-accepting chemotaxis sensory transducer"/>
    <property type="match status" value="1"/>
</dbReference>
<organism evidence="10 11">
    <name type="scientific">Pluralibacter gergoviae</name>
    <name type="common">Enterobacter gergoviae</name>
    <dbReference type="NCBI Taxonomy" id="61647"/>
    <lineage>
        <taxon>Bacteria</taxon>
        <taxon>Pseudomonadati</taxon>
        <taxon>Pseudomonadota</taxon>
        <taxon>Gammaproteobacteria</taxon>
        <taxon>Enterobacterales</taxon>
        <taxon>Enterobacteriaceae</taxon>
        <taxon>Pluralibacter</taxon>
    </lineage>
</organism>
<evidence type="ECO:0000256" key="3">
    <source>
        <dbReference type="ARBA" id="ARBA00022500"/>
    </source>
</evidence>
<keyword evidence="3" id="KW-0145">Chemotaxis</keyword>
<evidence type="ECO:0000256" key="7">
    <source>
        <dbReference type="SAM" id="Phobius"/>
    </source>
</evidence>
<keyword evidence="7" id="KW-0812">Transmembrane</keyword>
<dbReference type="RefSeq" id="WP_048278182.1">
    <property type="nucleotide sequence ID" value="NZ_LDZF01000003.1"/>
</dbReference>
<feature type="domain" description="HAMP" evidence="9">
    <location>
        <begin position="56"/>
        <end position="108"/>
    </location>
</feature>
<dbReference type="GO" id="GO:0007165">
    <property type="term" value="P:signal transduction"/>
    <property type="evidence" value="ECO:0007669"/>
    <property type="project" value="UniProtKB-KW"/>
</dbReference>
<dbReference type="Proteomes" id="UP000036196">
    <property type="component" value="Unassembled WGS sequence"/>
</dbReference>
<dbReference type="SMART" id="SM00304">
    <property type="entry name" value="HAMP"/>
    <property type="match status" value="1"/>
</dbReference>
<evidence type="ECO:0000256" key="1">
    <source>
        <dbReference type="ARBA" id="ARBA00004429"/>
    </source>
</evidence>
<comment type="subcellular location">
    <subcellularLocation>
        <location evidence="1">Cell inner membrane</location>
        <topology evidence="1">Multi-pass membrane protein</topology>
    </subcellularLocation>
</comment>
<evidence type="ECO:0000256" key="5">
    <source>
        <dbReference type="ARBA" id="ARBA00029447"/>
    </source>
</evidence>
<keyword evidence="4 6" id="KW-0807">Transducer</keyword>
<dbReference type="PANTHER" id="PTHR43531:SF14">
    <property type="entry name" value="METHYL-ACCEPTING CHEMOTAXIS PROTEIN I-RELATED"/>
    <property type="match status" value="1"/>
</dbReference>
<protein>
    <submittedName>
        <fullName evidence="10">Chemoreceptor protein</fullName>
    </submittedName>
</protein>
<dbReference type="InterPro" id="IPR051310">
    <property type="entry name" value="MCP_chemotaxis"/>
</dbReference>
<keyword evidence="7" id="KW-0472">Membrane</keyword>
<dbReference type="InterPro" id="IPR004089">
    <property type="entry name" value="MCPsignal_dom"/>
</dbReference>
<evidence type="ECO:0000256" key="6">
    <source>
        <dbReference type="PROSITE-ProRule" id="PRU00284"/>
    </source>
</evidence>
<dbReference type="Gene3D" id="1.10.287.950">
    <property type="entry name" value="Methyl-accepting chemotaxis protein"/>
    <property type="match status" value="1"/>
</dbReference>
<dbReference type="GO" id="GO:0004888">
    <property type="term" value="F:transmembrane signaling receptor activity"/>
    <property type="evidence" value="ECO:0007669"/>
    <property type="project" value="InterPro"/>
</dbReference>
<feature type="transmembrane region" description="Helical" evidence="7">
    <location>
        <begin position="37"/>
        <end position="59"/>
    </location>
</feature>
<dbReference type="SMART" id="SM00283">
    <property type="entry name" value="MA"/>
    <property type="match status" value="1"/>
</dbReference>
<dbReference type="PANTHER" id="PTHR43531">
    <property type="entry name" value="PROTEIN ICFG"/>
    <property type="match status" value="1"/>
</dbReference>
<comment type="similarity">
    <text evidence="5">Belongs to the methyl-accepting chemotaxis (MCP) protein family.</text>
</comment>
<dbReference type="eggNOG" id="COG0840">
    <property type="taxonomic scope" value="Bacteria"/>
</dbReference>
<dbReference type="CDD" id="cd11386">
    <property type="entry name" value="MCP_signal"/>
    <property type="match status" value="1"/>
</dbReference>
<accession>A0A0J5M7I7</accession>
<dbReference type="PRINTS" id="PR00260">
    <property type="entry name" value="CHEMTRNSDUCR"/>
</dbReference>
<dbReference type="PATRIC" id="fig|61647.15.peg.2959"/>
<comment type="caution">
    <text evidence="10">The sequence shown here is derived from an EMBL/GenBank/DDBJ whole genome shotgun (WGS) entry which is preliminary data.</text>
</comment>
<dbReference type="Pfam" id="PF00015">
    <property type="entry name" value="MCPsignal"/>
    <property type="match status" value="1"/>
</dbReference>
<dbReference type="STRING" id="61647.LG71_18025"/>
<reference evidence="10 11" key="1">
    <citation type="submission" date="2015-05" db="EMBL/GenBank/DDBJ databases">
        <title>Genome sequences of Pluralibacter gergoviae.</title>
        <authorList>
            <person name="Greninger A.L."/>
            <person name="Miller S."/>
        </authorList>
    </citation>
    <scope>NUCLEOTIDE SEQUENCE [LARGE SCALE GENOMIC DNA]</scope>
    <source>
        <strain evidence="10 11">JS81F13</strain>
    </source>
</reference>
<evidence type="ECO:0000313" key="11">
    <source>
        <dbReference type="Proteomes" id="UP000036196"/>
    </source>
</evidence>
<dbReference type="InterPro" id="IPR004090">
    <property type="entry name" value="Chemotax_Me-accpt_rcpt"/>
</dbReference>
<evidence type="ECO:0000259" key="8">
    <source>
        <dbReference type="PROSITE" id="PS50111"/>
    </source>
</evidence>
<dbReference type="GO" id="GO:0006935">
    <property type="term" value="P:chemotaxis"/>
    <property type="evidence" value="ECO:0007669"/>
    <property type="project" value="UniProtKB-KW"/>
</dbReference>
<evidence type="ECO:0000313" key="10">
    <source>
        <dbReference type="EMBL" id="KMK15626.1"/>
    </source>
</evidence>
<feature type="transmembrane region" description="Helical" evidence="7">
    <location>
        <begin position="12"/>
        <end position="31"/>
    </location>
</feature>
<proteinExistence type="inferred from homology"/>
<keyword evidence="11" id="KW-1185">Reference proteome</keyword>
<dbReference type="PROSITE" id="PS50885">
    <property type="entry name" value="HAMP"/>
    <property type="match status" value="1"/>
</dbReference>
<dbReference type="SUPFAM" id="SSF58104">
    <property type="entry name" value="Methyl-accepting chemotaxis protein (MCP) signaling domain"/>
    <property type="match status" value="1"/>
</dbReference>
<dbReference type="PROSITE" id="PS50111">
    <property type="entry name" value="CHEMOTAXIS_TRANSDUC_2"/>
    <property type="match status" value="1"/>
</dbReference>
<evidence type="ECO:0000256" key="4">
    <source>
        <dbReference type="ARBA" id="ARBA00023224"/>
    </source>
</evidence>
<dbReference type="EMBL" id="LDZF01000003">
    <property type="protein sequence ID" value="KMK15626.1"/>
    <property type="molecule type" value="Genomic_DNA"/>
</dbReference>
<sequence>MLRDMSVRTLMIAYLACAFAAIDIACLIVSADAALLIMLNTAWLIVLTLLWIYLTRYLVRPINAVKESIDEVNRGNLTVSIPHFGNNCAGKLIPGINALARSISMLVGEIRDTSGAAMALSGLLASQSADLAVKSEQQSATLIETAASMEEIAAGTKNSADNTRLATARAGEATACASRGGQLMNNVAANMQSITDSARQMAEIISLIDSIAFQTNILALNAAVEAARAGEQGKGFSVVAGEVRTLAHRSAEAAKNIKLLITVTQTNVTEGAEVVARAEENMRQIVAGSQQLSALMEEVACATLQQERGISQITLALGELERVTQSNVTMVDALAGSSATLKNQVLSLQQRTAGFRLAAESPAAARGERRLLTRQPLDA</sequence>
<feature type="domain" description="Methyl-accepting transducer" evidence="8">
    <location>
        <begin position="113"/>
        <end position="342"/>
    </location>
</feature>
<keyword evidence="10" id="KW-0675">Receptor</keyword>
<keyword evidence="7" id="KW-1133">Transmembrane helix</keyword>
<dbReference type="GO" id="GO:0005886">
    <property type="term" value="C:plasma membrane"/>
    <property type="evidence" value="ECO:0007669"/>
    <property type="project" value="UniProtKB-SubCell"/>
</dbReference>
<gene>
    <name evidence="10" type="ORF">ABW06_03200</name>
</gene>
<dbReference type="InterPro" id="IPR003660">
    <property type="entry name" value="HAMP_dom"/>
</dbReference>
<keyword evidence="2" id="KW-0488">Methylation</keyword>
<dbReference type="AlphaFoldDB" id="A0A0J5M7I7"/>
<evidence type="ECO:0000259" key="9">
    <source>
        <dbReference type="PROSITE" id="PS50885"/>
    </source>
</evidence>